<comment type="caution">
    <text evidence="2">The sequence shown here is derived from an EMBL/GenBank/DDBJ whole genome shotgun (WGS) entry which is preliminary data.</text>
</comment>
<gene>
    <name evidence="2" type="ORF">DDZ15_16295</name>
</gene>
<reference evidence="2 3" key="1">
    <citation type="submission" date="2018-05" db="EMBL/GenBank/DDBJ databases">
        <title>Rhodohalobacter halophilus gen. nov., sp. nov., a moderately halophilic member of the family Balneolaceae.</title>
        <authorList>
            <person name="Liu Z.-W."/>
        </authorList>
    </citation>
    <scope>NUCLEOTIDE SEQUENCE [LARGE SCALE GENOMIC DNA]</scope>
    <source>
        <strain evidence="2 3">8A47</strain>
    </source>
</reference>
<sequence length="144" mass="16291">MLSNEFKEFARLLNDQKVEYLLVGGYAVVLYGYVRYTGDIDFWINPTKKNAAKVVEVLNDFGFGSLDLGVEDFTKEDQIIQLGYPPNRIDIITSVTGLTFSDSYSNRNSFTIEGVAIQTISLEDLKKNKKASGRYKDLDDLENL</sequence>
<evidence type="ECO:0000259" key="1">
    <source>
        <dbReference type="Pfam" id="PF19502"/>
    </source>
</evidence>
<accession>A0A316TSA9</accession>
<dbReference type="Gene3D" id="3.30.460.40">
    <property type="match status" value="1"/>
</dbReference>
<dbReference type="SUPFAM" id="SSF81301">
    <property type="entry name" value="Nucleotidyltransferase"/>
    <property type="match status" value="1"/>
</dbReference>
<feature type="domain" description="DUF6036" evidence="1">
    <location>
        <begin position="8"/>
        <end position="143"/>
    </location>
</feature>
<protein>
    <recommendedName>
        <fullName evidence="1">DUF6036 domain-containing protein</fullName>
    </recommendedName>
</protein>
<proteinExistence type="predicted"/>
<dbReference type="Pfam" id="PF19502">
    <property type="entry name" value="DUF6036"/>
    <property type="match status" value="1"/>
</dbReference>
<name>A0A316TSA9_9BACT</name>
<dbReference type="AlphaFoldDB" id="A0A316TSA9"/>
<evidence type="ECO:0000313" key="2">
    <source>
        <dbReference type="EMBL" id="PWN05114.1"/>
    </source>
</evidence>
<evidence type="ECO:0000313" key="3">
    <source>
        <dbReference type="Proteomes" id="UP000245533"/>
    </source>
</evidence>
<dbReference type="OrthoDB" id="121150at2"/>
<dbReference type="InterPro" id="IPR045792">
    <property type="entry name" value="DUF6036"/>
</dbReference>
<dbReference type="InterPro" id="IPR043519">
    <property type="entry name" value="NT_sf"/>
</dbReference>
<dbReference type="RefSeq" id="WP_109648190.1">
    <property type="nucleotide sequence ID" value="NZ_QGGB01000012.1"/>
</dbReference>
<dbReference type="EMBL" id="QGGB01000012">
    <property type="protein sequence ID" value="PWN05114.1"/>
    <property type="molecule type" value="Genomic_DNA"/>
</dbReference>
<organism evidence="2 3">
    <name type="scientific">Rhodohalobacter mucosus</name>
    <dbReference type="NCBI Taxonomy" id="2079485"/>
    <lineage>
        <taxon>Bacteria</taxon>
        <taxon>Pseudomonadati</taxon>
        <taxon>Balneolota</taxon>
        <taxon>Balneolia</taxon>
        <taxon>Balneolales</taxon>
        <taxon>Balneolaceae</taxon>
        <taxon>Rhodohalobacter</taxon>
    </lineage>
</organism>
<keyword evidence="3" id="KW-1185">Reference proteome</keyword>
<dbReference type="Proteomes" id="UP000245533">
    <property type="component" value="Unassembled WGS sequence"/>
</dbReference>